<name>A0A2T4JBP0_FUSBL</name>
<dbReference type="PANTHER" id="PTHR43357:SF4">
    <property type="entry name" value="INNER MEMBRANE ABC TRANSPORTER PERMEASE PROTEIN YDCV"/>
    <property type="match status" value="1"/>
</dbReference>
<comment type="caution">
    <text evidence="10">The sequence shown here is derived from an EMBL/GenBank/DDBJ whole genome shotgun (WGS) entry which is preliminary data.</text>
</comment>
<feature type="domain" description="ABC transmembrane type-1" evidence="9">
    <location>
        <begin position="40"/>
        <end position="242"/>
    </location>
</feature>
<feature type="transmembrane region" description="Helical" evidence="8">
    <location>
        <begin position="120"/>
        <end position="142"/>
    </location>
</feature>
<dbReference type="RefSeq" id="WP_107672479.1">
    <property type="nucleotide sequence ID" value="NZ_PZKE01000004.1"/>
</dbReference>
<feature type="transmembrane region" description="Helical" evidence="8">
    <location>
        <begin position="435"/>
        <end position="458"/>
    </location>
</feature>
<feature type="transmembrane region" description="Helical" evidence="8">
    <location>
        <begin position="223"/>
        <end position="245"/>
    </location>
</feature>
<protein>
    <submittedName>
        <fullName evidence="10">Thiamine/thiamine pyrophosphate ABC transporter permease ThiP</fullName>
    </submittedName>
</protein>
<keyword evidence="6 8" id="KW-1133">Transmembrane helix</keyword>
<proteinExistence type="predicted"/>
<keyword evidence="2" id="KW-0813">Transport</keyword>
<dbReference type="GO" id="GO:0005886">
    <property type="term" value="C:plasma membrane"/>
    <property type="evidence" value="ECO:0007669"/>
    <property type="project" value="UniProtKB-SubCell"/>
</dbReference>
<evidence type="ECO:0000259" key="9">
    <source>
        <dbReference type="PROSITE" id="PS50928"/>
    </source>
</evidence>
<keyword evidence="7 8" id="KW-0472">Membrane</keyword>
<keyword evidence="11" id="KW-1185">Reference proteome</keyword>
<feature type="transmembrane region" description="Helical" evidence="8">
    <location>
        <begin position="376"/>
        <end position="398"/>
    </location>
</feature>
<dbReference type="InterPro" id="IPR035906">
    <property type="entry name" value="MetI-like_sf"/>
</dbReference>
<evidence type="ECO:0000256" key="8">
    <source>
        <dbReference type="SAM" id="Phobius"/>
    </source>
</evidence>
<reference evidence="10 11" key="1">
    <citation type="submission" date="2018-03" db="EMBL/GenBank/DDBJ databases">
        <title>Rhodobacter blasticus.</title>
        <authorList>
            <person name="Meyer T.E."/>
            <person name="Miller S."/>
            <person name="Lodha T."/>
            <person name="Gandham S."/>
            <person name="Chintalapati S."/>
            <person name="Chintalapati V.R."/>
        </authorList>
    </citation>
    <scope>NUCLEOTIDE SEQUENCE [LARGE SCALE GENOMIC DNA]</scope>
    <source>
        <strain evidence="10 11">DSM 2131</strain>
    </source>
</reference>
<dbReference type="EMBL" id="PZKE01000004">
    <property type="protein sequence ID" value="PTE15228.1"/>
    <property type="molecule type" value="Genomic_DNA"/>
</dbReference>
<dbReference type="AlphaFoldDB" id="A0A2T4JBP0"/>
<feature type="domain" description="ABC transmembrane type-1" evidence="9">
    <location>
        <begin position="311"/>
        <end position="498"/>
    </location>
</feature>
<dbReference type="GO" id="GO:0055085">
    <property type="term" value="P:transmembrane transport"/>
    <property type="evidence" value="ECO:0007669"/>
    <property type="project" value="InterPro"/>
</dbReference>
<feature type="transmembrane region" description="Helical" evidence="8">
    <location>
        <begin position="42"/>
        <end position="62"/>
    </location>
</feature>
<feature type="transmembrane region" description="Helical" evidence="8">
    <location>
        <begin position="349"/>
        <end position="370"/>
    </location>
</feature>
<accession>A0A2T4JBP0</accession>
<gene>
    <name evidence="10" type="ORF">C5F44_05285</name>
</gene>
<dbReference type="PROSITE" id="PS50928">
    <property type="entry name" value="ABC_TM1"/>
    <property type="match status" value="2"/>
</dbReference>
<dbReference type="Gene3D" id="1.10.3720.10">
    <property type="entry name" value="MetI-like"/>
    <property type="match status" value="2"/>
</dbReference>
<evidence type="ECO:0000256" key="3">
    <source>
        <dbReference type="ARBA" id="ARBA00022475"/>
    </source>
</evidence>
<evidence type="ECO:0000256" key="2">
    <source>
        <dbReference type="ARBA" id="ARBA00022448"/>
    </source>
</evidence>
<sequence length="507" mass="51617">MASGARAVGALAALMVAAPLGAVAWSAGGLRLSPADLAALRFTLTQAVLSALVSVLLAVPVARALARRRFPGRGVLITLMGAPFLLPVIVAVLGLVAVFGRAGWLNGALALAGLPRVDVYGLQGVVLAHVFLNLPLATRMILQGWQAIPAERFRLAESLSFGPAQMARYLERPMLAEVVPGALATVFAVCLTSFAVALVLGGGPGATTLELAIYQAVRFEFDLGHAAGLALVQTALGGAAALAAWRMARAAGFGAGLQMAPALRGPAGWRRAADALAIALAAGFLLLPLGALLIRGLPGLLQLPDMVWLAAARSIAVALLSTAVTITAALILALAVARGGPRWLDLAAALPLATSGLVLGTGLFLIVQPVMAPTRLALPVTILVNALLALPFVFRLLLPEARALEAGYGRLAGSLGLSGAARLRLLTLPRLARPIGFAAGLAAALSMGDLGVIALFAAEQGATLPLVVQRLMGAYRTDAAAGASLLLVGLSFALFWAFDAGGRRAAA</sequence>
<feature type="transmembrane region" description="Helical" evidence="8">
    <location>
        <begin position="178"/>
        <end position="203"/>
    </location>
</feature>
<dbReference type="InterPro" id="IPR000515">
    <property type="entry name" value="MetI-like"/>
</dbReference>
<evidence type="ECO:0000313" key="11">
    <source>
        <dbReference type="Proteomes" id="UP000241362"/>
    </source>
</evidence>
<feature type="transmembrane region" description="Helical" evidence="8">
    <location>
        <begin position="314"/>
        <end position="337"/>
    </location>
</feature>
<organism evidence="10 11">
    <name type="scientific">Fuscovulum blasticum DSM 2131</name>
    <dbReference type="NCBI Taxonomy" id="1188250"/>
    <lineage>
        <taxon>Bacteria</taxon>
        <taxon>Pseudomonadati</taxon>
        <taxon>Pseudomonadota</taxon>
        <taxon>Alphaproteobacteria</taxon>
        <taxon>Rhodobacterales</taxon>
        <taxon>Paracoccaceae</taxon>
        <taxon>Pseudogemmobacter</taxon>
    </lineage>
</organism>
<comment type="subcellular location">
    <subcellularLocation>
        <location evidence="1">Cell inner membrane</location>
        <topology evidence="1">Multi-pass membrane protein</topology>
    </subcellularLocation>
</comment>
<feature type="transmembrane region" description="Helical" evidence="8">
    <location>
        <begin position="478"/>
        <end position="498"/>
    </location>
</feature>
<dbReference type="CDD" id="cd06261">
    <property type="entry name" value="TM_PBP2"/>
    <property type="match status" value="1"/>
</dbReference>
<feature type="transmembrane region" description="Helical" evidence="8">
    <location>
        <begin position="74"/>
        <end position="100"/>
    </location>
</feature>
<dbReference type="Proteomes" id="UP000241362">
    <property type="component" value="Unassembled WGS sequence"/>
</dbReference>
<keyword evidence="4" id="KW-0997">Cell inner membrane</keyword>
<keyword evidence="5 8" id="KW-0812">Transmembrane</keyword>
<evidence type="ECO:0000256" key="6">
    <source>
        <dbReference type="ARBA" id="ARBA00022989"/>
    </source>
</evidence>
<evidence type="ECO:0000256" key="7">
    <source>
        <dbReference type="ARBA" id="ARBA00023136"/>
    </source>
</evidence>
<evidence type="ECO:0000256" key="5">
    <source>
        <dbReference type="ARBA" id="ARBA00022692"/>
    </source>
</evidence>
<dbReference type="PANTHER" id="PTHR43357">
    <property type="entry name" value="INNER MEMBRANE ABC TRANSPORTER PERMEASE PROTEIN YDCV"/>
    <property type="match status" value="1"/>
</dbReference>
<dbReference type="SUPFAM" id="SSF161098">
    <property type="entry name" value="MetI-like"/>
    <property type="match status" value="2"/>
</dbReference>
<keyword evidence="3" id="KW-1003">Cell membrane</keyword>
<evidence type="ECO:0000256" key="1">
    <source>
        <dbReference type="ARBA" id="ARBA00004429"/>
    </source>
</evidence>
<evidence type="ECO:0000256" key="4">
    <source>
        <dbReference type="ARBA" id="ARBA00022519"/>
    </source>
</evidence>
<feature type="transmembrane region" description="Helical" evidence="8">
    <location>
        <begin position="273"/>
        <end position="294"/>
    </location>
</feature>
<evidence type="ECO:0000313" key="10">
    <source>
        <dbReference type="EMBL" id="PTE15228.1"/>
    </source>
</evidence>